<dbReference type="InterPro" id="IPR027477">
    <property type="entry name" value="Succ_DH/fumarate_Rdtase_cat_sf"/>
</dbReference>
<evidence type="ECO:0000256" key="11">
    <source>
        <dbReference type="ARBA" id="ARBA00058386"/>
    </source>
</evidence>
<keyword evidence="16" id="KW-1185">Reference proteome</keyword>
<dbReference type="SUPFAM" id="SSF51905">
    <property type="entry name" value="FAD/NAD(P)-binding domain"/>
    <property type="match status" value="1"/>
</dbReference>
<dbReference type="PANTHER" id="PTHR45922:SF1">
    <property type="entry name" value="CLEAVAGE AND POLYADENYLATION SPECIFICITY FACTOR SUBUNIT 2"/>
    <property type="match status" value="1"/>
</dbReference>
<proteinExistence type="inferred from homology"/>
<dbReference type="Pfam" id="PF00890">
    <property type="entry name" value="FAD_binding_2"/>
    <property type="match status" value="1"/>
</dbReference>
<evidence type="ECO:0000256" key="10">
    <source>
        <dbReference type="ARBA" id="ARBA00050832"/>
    </source>
</evidence>
<evidence type="ECO:0000256" key="4">
    <source>
        <dbReference type="ARBA" id="ARBA00022630"/>
    </source>
</evidence>
<accession>A0A0V1LDV3</accession>
<dbReference type="SUPFAM" id="SSF56425">
    <property type="entry name" value="Succinate dehydrogenase/fumarate reductase flavoprotein, catalytic domain"/>
    <property type="match status" value="1"/>
</dbReference>
<evidence type="ECO:0000256" key="8">
    <source>
        <dbReference type="ARBA" id="ARBA00023002"/>
    </source>
</evidence>
<dbReference type="Gene3D" id="3.50.50.60">
    <property type="entry name" value="FAD/NAD(P)-binding domain"/>
    <property type="match status" value="1"/>
</dbReference>
<dbReference type="InterPro" id="IPR010960">
    <property type="entry name" value="Flavocytochrome_c"/>
</dbReference>
<organism evidence="15 16">
    <name type="scientific">Trichinella nativa</name>
    <dbReference type="NCBI Taxonomy" id="6335"/>
    <lineage>
        <taxon>Eukaryota</taxon>
        <taxon>Metazoa</taxon>
        <taxon>Ecdysozoa</taxon>
        <taxon>Nematoda</taxon>
        <taxon>Enoplea</taxon>
        <taxon>Dorylaimia</taxon>
        <taxon>Trichinellida</taxon>
        <taxon>Trichinellidae</taxon>
        <taxon>Trichinella</taxon>
    </lineage>
</organism>
<evidence type="ECO:0000313" key="16">
    <source>
        <dbReference type="Proteomes" id="UP000054721"/>
    </source>
</evidence>
<keyword evidence="4" id="KW-0285">Flavoprotein</keyword>
<comment type="cofactor">
    <cofactor evidence="1">
        <name>FAD</name>
        <dbReference type="ChEBI" id="CHEBI:57692"/>
    </cofactor>
</comment>
<dbReference type="InterPro" id="IPR036188">
    <property type="entry name" value="FAD/NAD-bd_sf"/>
</dbReference>
<dbReference type="SUPFAM" id="SSF56281">
    <property type="entry name" value="Metallo-hydrolase/oxidoreductase"/>
    <property type="match status" value="1"/>
</dbReference>
<comment type="caution">
    <text evidence="15">The sequence shown here is derived from an EMBL/GenBank/DDBJ whole genome shotgun (WGS) entry which is preliminary data.</text>
</comment>
<dbReference type="GO" id="GO:0005847">
    <property type="term" value="C:mRNA cleavage and polyadenylation specificity factor complex"/>
    <property type="evidence" value="ECO:0007669"/>
    <property type="project" value="InterPro"/>
</dbReference>
<keyword evidence="9 13" id="KW-0539">Nucleus</keyword>
<dbReference type="PANTHER" id="PTHR45922">
    <property type="entry name" value="CLEAVAGE AND POLYADENYLATION SPECIFICITY FACTOR SUBUNIT 2"/>
    <property type="match status" value="1"/>
</dbReference>
<comment type="catalytic activity">
    <reaction evidence="10">
        <text>succinate + NAD(+) = fumarate + NADH + H(+)</text>
        <dbReference type="Rhea" id="RHEA:18281"/>
        <dbReference type="ChEBI" id="CHEBI:15378"/>
        <dbReference type="ChEBI" id="CHEBI:29806"/>
        <dbReference type="ChEBI" id="CHEBI:30031"/>
        <dbReference type="ChEBI" id="CHEBI:57540"/>
        <dbReference type="ChEBI" id="CHEBI:57945"/>
        <dbReference type="EC" id="1.3.1.6"/>
    </reaction>
</comment>
<evidence type="ECO:0000256" key="9">
    <source>
        <dbReference type="ARBA" id="ARBA00023242"/>
    </source>
</evidence>
<evidence type="ECO:0000313" key="15">
    <source>
        <dbReference type="EMBL" id="KRZ57587.1"/>
    </source>
</evidence>
<protein>
    <recommendedName>
        <fullName evidence="13">Cleavage and polyadenylation specificity factor subunit 2</fullName>
    </recommendedName>
    <alternativeName>
        <fullName evidence="13">Cleavage and polyadenylation specificity factor 100 kDa subunit</fullName>
    </alternativeName>
</protein>
<dbReference type="Pfam" id="PF10996">
    <property type="entry name" value="Beta-Casp"/>
    <property type="match status" value="1"/>
</dbReference>
<dbReference type="InterPro" id="IPR011108">
    <property type="entry name" value="RMMBL"/>
</dbReference>
<reference evidence="15" key="1">
    <citation type="submission" date="2015-05" db="EMBL/GenBank/DDBJ databases">
        <title>Evolution of Trichinella species and genotypes.</title>
        <authorList>
            <person name="Korhonen P.K."/>
            <person name="Edoardo P."/>
            <person name="Giuseppe L.R."/>
            <person name="Gasser R.B."/>
        </authorList>
    </citation>
    <scope>NUCLEOTIDE SEQUENCE [LARGE SCALE GENOMIC DNA]</scope>
    <source>
        <strain evidence="15">ISS10</strain>
    </source>
</reference>
<dbReference type="InterPro" id="IPR035639">
    <property type="entry name" value="CPSF2_MBL"/>
</dbReference>
<gene>
    <name evidence="15" type="ORF">T02_10131</name>
</gene>
<comment type="subunit">
    <text evidence="12">CPSF is a heterotetramer composed of four distinct subunits 160, 100, 70 and 30 kDa.</text>
</comment>
<evidence type="ECO:0000259" key="14">
    <source>
        <dbReference type="SMART" id="SM01027"/>
    </source>
</evidence>
<comment type="subcellular location">
    <subcellularLocation>
        <location evidence="2 13">Nucleus</location>
    </subcellularLocation>
</comment>
<dbReference type="Proteomes" id="UP000054721">
    <property type="component" value="Unassembled WGS sequence"/>
</dbReference>
<evidence type="ECO:0000256" key="3">
    <source>
        <dbReference type="ARBA" id="ARBA00010624"/>
    </source>
</evidence>
<dbReference type="InterPro" id="IPR025069">
    <property type="entry name" value="Cpsf2_C"/>
</dbReference>
<dbReference type="InterPro" id="IPR022712">
    <property type="entry name" value="Beta_Casp"/>
</dbReference>
<dbReference type="InterPro" id="IPR001279">
    <property type="entry name" value="Metallo-B-lactamas"/>
</dbReference>
<dbReference type="EMBL" id="JYDW01000072">
    <property type="protein sequence ID" value="KRZ57587.1"/>
    <property type="molecule type" value="Genomic_DNA"/>
</dbReference>
<dbReference type="GO" id="GO:0006398">
    <property type="term" value="P:mRNA 3'-end processing by stem-loop binding and cleavage"/>
    <property type="evidence" value="ECO:0007669"/>
    <property type="project" value="InterPro"/>
</dbReference>
<evidence type="ECO:0000256" key="6">
    <source>
        <dbReference type="ARBA" id="ARBA00022827"/>
    </source>
</evidence>
<comment type="function">
    <text evidence="11">CPSF plays a key role in pre-mRNA 3'-end formation, recognizing the AAUAAA signal sequence and interacting with poly(A)polymerase and other factors to bring about cleavage and poly(A) addition.</text>
</comment>
<dbReference type="CDD" id="cd16293">
    <property type="entry name" value="CPSF2-like_MBL-fold"/>
    <property type="match status" value="1"/>
</dbReference>
<evidence type="ECO:0000256" key="1">
    <source>
        <dbReference type="ARBA" id="ARBA00001974"/>
    </source>
</evidence>
<keyword evidence="8" id="KW-0560">Oxidoreductase</keyword>
<dbReference type="NCBIfam" id="TIGR01813">
    <property type="entry name" value="flavo_cyto_c"/>
    <property type="match status" value="1"/>
</dbReference>
<dbReference type="GO" id="GO:0010181">
    <property type="term" value="F:FMN binding"/>
    <property type="evidence" value="ECO:0007669"/>
    <property type="project" value="InterPro"/>
</dbReference>
<dbReference type="Pfam" id="PF16661">
    <property type="entry name" value="Lactamase_B_6"/>
    <property type="match status" value="1"/>
</dbReference>
<evidence type="ECO:0000256" key="13">
    <source>
        <dbReference type="RuleBase" id="RU365006"/>
    </source>
</evidence>
<keyword evidence="5 13" id="KW-0507">mRNA processing</keyword>
<name>A0A0V1LDV3_9BILA</name>
<sequence length="1188" mass="131677">MTSLIRFEALSGVMDDSPPCYVLEVGEFHFMLDCGWDSSFNMDFIERAQKWAPRIDAVLLSYPDIAHIGALPYLVGKCGLSCPIYATVPVYRMGQMFLYDWYQSFQNYEDFQIFSLDDVDQVFDKVLQVKYNQQVSMKGRGHGLQIVPLPAGHMIGGTIWRITKMGEEEIVYAVDFNHKKERHLNGCLLESIARPNLLITDAYMCGTALLRRKFRDEALLSTILKTLRSGGNVLIVVDTAGRVLELVQLLDQLWHNAEAGLLLYSLIFMNSVAFNVVEFAKSQVEWMSERMLRMFEEGRNNPFQFRHAQLCHSLAELTRLRSPKVLSFRDAFFSDKVVLASQPDLDSGFSRELFLDWCIDAKNCIILTSRARIGSLCSKLIEMASSPERIGTKQITVQVKRRFDDYGEVIHAKSYLQLETKVRMVDLMRDRMGEDQENGVATPGEVHDIPTKCIQFVQTVEVFAQLEFIDFEGRTDVDSLKKILQMSKPKQIILVHGMAEQTEKLANYCRKSLNMAEDKVFTPRLGDLVDATIESHMYQLKLTDALLNSLKFVHVKDVEIAWVNGLIKHNCSEEETEDQKITAMDVDDETNAENAVDIGSDDIPYLDLLPSSEIPSHDAVFVGDPKLSDLKQALMLDGFQAEFSHGVLVVNNVLSIRKRADGQLHVEGIVCKDYYAIRDQFHANYFFYICIVVLHSCLMVETEPRHVIVVGSGLAGLSAALAAFNQGSRVTILEGEPNIGGNSAKATSGINGCNTSTQRVNGVQDDAKLFFSDTMKAGHGINDMQLVDLLTKSSADAIDRLTEIGVDLSDLVILGGHSVRRTHRIPAKNGKPVPVGFHIVRTVHQHLLNKANSVGDDRLKVMTNVRAVSLITDADGSVVVGLRFEHADTKETGQLYANSIVLATGGYSNDHTSDSLLEEFAKSKIDYPTTNGPFAVGSGVKMARLIGAKLIDMDKVQVHPTGFVDPEQPDAGTKFLAAEALRGSGALLLDHSGQRFANELGPRDYLTGRIESQCKQSKDVGRKTAYMLLNDEAVDLFGRPSFEFYWKKKNFFTKTDNVEQLAKLLNVEAELVNATLKQYAEAADGARDDPFGKTVFPVIFDPGRPIYVARITPVIHYTMGGLKIDIHSQVLREDGSKISGLYAAGEVSGGVHGANRLGGNSLLECAVFGAIAGKYAAMVPVGAQAGDL</sequence>
<dbReference type="FunFam" id="3.90.700.10:FF:000007">
    <property type="entry name" value="NADH-dependent fumarate reductase"/>
    <property type="match status" value="1"/>
</dbReference>
<evidence type="ECO:0000256" key="2">
    <source>
        <dbReference type="ARBA" id="ARBA00004123"/>
    </source>
</evidence>
<dbReference type="Gene3D" id="3.60.15.10">
    <property type="entry name" value="Ribonuclease Z/Hydroxyacylglutathione hydrolase-like"/>
    <property type="match status" value="1"/>
</dbReference>
<keyword evidence="7 13" id="KW-0694">RNA-binding</keyword>
<dbReference type="SMART" id="SM01027">
    <property type="entry name" value="Beta-Casp"/>
    <property type="match status" value="1"/>
</dbReference>
<dbReference type="Gene3D" id="3.90.700.10">
    <property type="entry name" value="Succinate dehydrogenase/fumarate reductase flavoprotein, catalytic domain"/>
    <property type="match status" value="1"/>
</dbReference>
<dbReference type="AlphaFoldDB" id="A0A0V1LDV3"/>
<evidence type="ECO:0000256" key="7">
    <source>
        <dbReference type="ARBA" id="ARBA00022884"/>
    </source>
</evidence>
<dbReference type="InterPro" id="IPR036866">
    <property type="entry name" value="RibonucZ/Hydroxyglut_hydro"/>
</dbReference>
<dbReference type="InterPro" id="IPR027075">
    <property type="entry name" value="CPSF2"/>
</dbReference>
<dbReference type="OrthoDB" id="64353at2759"/>
<comment type="similarity">
    <text evidence="3 13">Belongs to the metallo-beta-lactamase superfamily. RNA-metabolizing metallo-beta-lactamase-like family. CPSF2/YSH1 subfamily.</text>
</comment>
<evidence type="ECO:0000256" key="5">
    <source>
        <dbReference type="ARBA" id="ARBA00022664"/>
    </source>
</evidence>
<keyword evidence="6" id="KW-0274">FAD</keyword>
<dbReference type="FunFam" id="3.60.15.10:FF:000008">
    <property type="entry name" value="Cleavage and polyadenylation specificity factor subunit 2"/>
    <property type="match status" value="1"/>
</dbReference>
<dbReference type="Pfam" id="PF07521">
    <property type="entry name" value="RMMBL"/>
    <property type="match status" value="1"/>
</dbReference>
<dbReference type="GO" id="GO:0003723">
    <property type="term" value="F:RNA binding"/>
    <property type="evidence" value="ECO:0007669"/>
    <property type="project" value="UniProtKB-KW"/>
</dbReference>
<evidence type="ECO:0000256" key="12">
    <source>
        <dbReference type="ARBA" id="ARBA00065452"/>
    </source>
</evidence>
<dbReference type="InterPro" id="IPR003953">
    <property type="entry name" value="FAD-dep_OxRdtase_2_FAD-bd"/>
</dbReference>
<dbReference type="GO" id="GO:0016156">
    <property type="term" value="F:fumarate reductase (NADH) activity"/>
    <property type="evidence" value="ECO:0007669"/>
    <property type="project" value="UniProtKB-EC"/>
</dbReference>
<feature type="domain" description="Beta-Casp" evidence="14">
    <location>
        <begin position="243"/>
        <end position="380"/>
    </location>
</feature>
<dbReference type="Pfam" id="PF13299">
    <property type="entry name" value="CPSF100_C"/>
    <property type="match status" value="1"/>
</dbReference>